<keyword evidence="5" id="KW-1185">Reference proteome</keyword>
<name>A0A7W7QDC7_9PSEU</name>
<dbReference type="Gene3D" id="2.60.120.10">
    <property type="entry name" value="Jelly Rolls"/>
    <property type="match status" value="1"/>
</dbReference>
<accession>A0A7W7QDC7</accession>
<proteinExistence type="inferred from homology"/>
<feature type="site" description="Participates in a stacking interaction with the thymidine ring of dTDP-4-oxo-6-deoxyglucose" evidence="3">
    <location>
        <position position="140"/>
    </location>
</feature>
<dbReference type="RefSeq" id="WP_184815572.1">
    <property type="nucleotide sequence ID" value="NZ_JACHJQ010000010.1"/>
</dbReference>
<sequence>MRARPLRIEGAFEFTAEKFHDDRGYFTSPFQGDTFTTAVGRAPFPIRQTSHNFSVRAGVLRGIHYTATPPGGAKYVHCPRGRVLDFQVDLRVGSPTFGVTDSVVLDETNGRAVYCPVGVGHGSVVLTAGSVVMYLLSQEYVPAYELAVSPLDPGLALPLPPDLELVMSPRDTAAVTVAEALEQGALPDYQTCLALDQALESV</sequence>
<dbReference type="GO" id="GO:0019305">
    <property type="term" value="P:dTDP-rhamnose biosynthetic process"/>
    <property type="evidence" value="ECO:0007669"/>
    <property type="project" value="TreeGrafter"/>
</dbReference>
<dbReference type="GO" id="GO:0005829">
    <property type="term" value="C:cytosol"/>
    <property type="evidence" value="ECO:0007669"/>
    <property type="project" value="TreeGrafter"/>
</dbReference>
<dbReference type="PANTHER" id="PTHR21047:SF2">
    <property type="entry name" value="THYMIDINE DIPHOSPHO-4-KETO-RHAMNOSE 3,5-EPIMERASE"/>
    <property type="match status" value="1"/>
</dbReference>
<evidence type="ECO:0000313" key="5">
    <source>
        <dbReference type="Proteomes" id="UP000520767"/>
    </source>
</evidence>
<reference evidence="4 5" key="1">
    <citation type="submission" date="2020-08" db="EMBL/GenBank/DDBJ databases">
        <title>Genomic Encyclopedia of Type Strains, Phase III (KMG-III): the genomes of soil and plant-associated and newly described type strains.</title>
        <authorList>
            <person name="Whitman W."/>
        </authorList>
    </citation>
    <scope>NUCLEOTIDE SEQUENCE [LARGE SCALE GENOMIC DNA]</scope>
    <source>
        <strain evidence="4 5">CECT 8960</strain>
    </source>
</reference>
<comment type="similarity">
    <text evidence="1">Belongs to the dTDP-4-dehydrorhamnose 3,5-epimerase family.</text>
</comment>
<protein>
    <submittedName>
        <fullName evidence="4">dTDP-4-dehydrorhamnose 3,5-epimerase</fullName>
    </submittedName>
</protein>
<dbReference type="CDD" id="cd00438">
    <property type="entry name" value="cupin_RmlC"/>
    <property type="match status" value="1"/>
</dbReference>
<feature type="active site" description="Proton acceptor" evidence="2">
    <location>
        <position position="64"/>
    </location>
</feature>
<dbReference type="Proteomes" id="UP000520767">
    <property type="component" value="Unassembled WGS sequence"/>
</dbReference>
<dbReference type="EMBL" id="JACHJQ010000010">
    <property type="protein sequence ID" value="MBB4911555.1"/>
    <property type="molecule type" value="Genomic_DNA"/>
</dbReference>
<dbReference type="InterPro" id="IPR011051">
    <property type="entry name" value="RmlC_Cupin_sf"/>
</dbReference>
<dbReference type="GO" id="GO:0000271">
    <property type="term" value="P:polysaccharide biosynthetic process"/>
    <property type="evidence" value="ECO:0007669"/>
    <property type="project" value="TreeGrafter"/>
</dbReference>
<dbReference type="InterPro" id="IPR014710">
    <property type="entry name" value="RmlC-like_jellyroll"/>
</dbReference>
<evidence type="ECO:0000313" key="4">
    <source>
        <dbReference type="EMBL" id="MBB4911555.1"/>
    </source>
</evidence>
<dbReference type="Pfam" id="PF00908">
    <property type="entry name" value="dTDP_sugar_isom"/>
    <property type="match status" value="1"/>
</dbReference>
<feature type="active site" description="Proton donor" evidence="2">
    <location>
        <position position="134"/>
    </location>
</feature>
<dbReference type="GO" id="GO:0008830">
    <property type="term" value="F:dTDP-4-dehydrorhamnose 3,5-epimerase activity"/>
    <property type="evidence" value="ECO:0007669"/>
    <property type="project" value="InterPro"/>
</dbReference>
<dbReference type="SUPFAM" id="SSF51182">
    <property type="entry name" value="RmlC-like cupins"/>
    <property type="match status" value="1"/>
</dbReference>
<evidence type="ECO:0000256" key="2">
    <source>
        <dbReference type="PIRSR" id="PIRSR600888-1"/>
    </source>
</evidence>
<gene>
    <name evidence="4" type="ORF">FHR82_007825</name>
</gene>
<dbReference type="PANTHER" id="PTHR21047">
    <property type="entry name" value="DTDP-6-DEOXY-D-GLUCOSE-3,5 EPIMERASE"/>
    <property type="match status" value="1"/>
</dbReference>
<evidence type="ECO:0000256" key="1">
    <source>
        <dbReference type="ARBA" id="ARBA00010154"/>
    </source>
</evidence>
<dbReference type="AlphaFoldDB" id="A0A7W7QDC7"/>
<dbReference type="InterPro" id="IPR000888">
    <property type="entry name" value="RmlC-like"/>
</dbReference>
<evidence type="ECO:0000256" key="3">
    <source>
        <dbReference type="PIRSR" id="PIRSR600888-3"/>
    </source>
</evidence>
<organism evidence="4 5">
    <name type="scientific">Actinophytocola algeriensis</name>
    <dbReference type="NCBI Taxonomy" id="1768010"/>
    <lineage>
        <taxon>Bacteria</taxon>
        <taxon>Bacillati</taxon>
        <taxon>Actinomycetota</taxon>
        <taxon>Actinomycetes</taxon>
        <taxon>Pseudonocardiales</taxon>
        <taxon>Pseudonocardiaceae</taxon>
    </lineage>
</organism>
<comment type="caution">
    <text evidence="4">The sequence shown here is derived from an EMBL/GenBank/DDBJ whole genome shotgun (WGS) entry which is preliminary data.</text>
</comment>